<dbReference type="AlphaFoldDB" id="A0AB74F658"/>
<proteinExistence type="predicted"/>
<evidence type="ECO:0000313" key="2">
    <source>
        <dbReference type="Proteomes" id="UP000184012"/>
    </source>
</evidence>
<name>A0AB74F658_9FIRM</name>
<evidence type="ECO:0000313" key="1">
    <source>
        <dbReference type="EMBL" id="SHM59386.1"/>
    </source>
</evidence>
<dbReference type="Proteomes" id="UP000184012">
    <property type="component" value="Unassembled WGS sequence"/>
</dbReference>
<gene>
    <name evidence="1" type="ORF">SAMN04515649_1263</name>
</gene>
<protein>
    <submittedName>
        <fullName evidence="1">Uncharacterized protein</fullName>
    </submittedName>
</protein>
<organism evidence="1 2">
    <name type="scientific">Eubacterium callanderi</name>
    <dbReference type="NCBI Taxonomy" id="53442"/>
    <lineage>
        <taxon>Bacteria</taxon>
        <taxon>Bacillati</taxon>
        <taxon>Bacillota</taxon>
        <taxon>Clostridia</taxon>
        <taxon>Eubacteriales</taxon>
        <taxon>Eubacteriaceae</taxon>
        <taxon>Eubacterium</taxon>
    </lineage>
</organism>
<sequence>MQKVYIKDSCFKSNRGRGFSLVFRKAGGEDGR</sequence>
<accession>A0AB74F658</accession>
<dbReference type="EMBL" id="FRBP01000026">
    <property type="protein sequence ID" value="SHM59386.1"/>
    <property type="molecule type" value="Genomic_DNA"/>
</dbReference>
<comment type="caution">
    <text evidence="1">The sequence shown here is derived from an EMBL/GenBank/DDBJ whole genome shotgun (WGS) entry which is preliminary data.</text>
</comment>
<reference evidence="1 2" key="1">
    <citation type="submission" date="2016-11" db="EMBL/GenBank/DDBJ databases">
        <authorList>
            <person name="Varghese N."/>
            <person name="Submissions S."/>
        </authorList>
    </citation>
    <scope>NUCLEOTIDE SEQUENCE [LARGE SCALE GENOMIC DNA]</scope>
    <source>
        <strain evidence="1 2">FD</strain>
    </source>
</reference>